<sequence>MGGSRLGPGARVWRPTALLSAVATFLGALFICLGPAGTDHARLLTTSPAAQLTPAYSCPFDSGSCGVMTTVTPAVLTPQPPDAPPVADARLPRLDRAARSRVPVSTAARPRAPDLHVLQVLRT</sequence>
<name>A0A918PUR6_9ACTN</name>
<accession>A0A918PUR6</accession>
<dbReference type="Proteomes" id="UP000630936">
    <property type="component" value="Unassembled WGS sequence"/>
</dbReference>
<proteinExistence type="predicted"/>
<evidence type="ECO:0000256" key="1">
    <source>
        <dbReference type="SAM" id="Phobius"/>
    </source>
</evidence>
<evidence type="ECO:0008006" key="4">
    <source>
        <dbReference type="Google" id="ProtNLM"/>
    </source>
</evidence>
<gene>
    <name evidence="2" type="ORF">GCM10010387_12830</name>
</gene>
<reference evidence="2" key="1">
    <citation type="journal article" date="2014" name="Int. J. Syst. Evol. Microbiol.">
        <title>Complete genome sequence of Corynebacterium casei LMG S-19264T (=DSM 44701T), isolated from a smear-ripened cheese.</title>
        <authorList>
            <consortium name="US DOE Joint Genome Institute (JGI-PGF)"/>
            <person name="Walter F."/>
            <person name="Albersmeier A."/>
            <person name="Kalinowski J."/>
            <person name="Ruckert C."/>
        </authorList>
    </citation>
    <scope>NUCLEOTIDE SEQUENCE</scope>
    <source>
        <strain evidence="2">JCM 4988</strain>
    </source>
</reference>
<protein>
    <recommendedName>
        <fullName evidence="4">DUF2946 domain-containing protein</fullName>
    </recommendedName>
</protein>
<dbReference type="RefSeq" id="WP_190121866.1">
    <property type="nucleotide sequence ID" value="NZ_BMWG01000002.1"/>
</dbReference>
<evidence type="ECO:0000313" key="2">
    <source>
        <dbReference type="EMBL" id="GGZ21241.1"/>
    </source>
</evidence>
<dbReference type="EMBL" id="BMWG01000002">
    <property type="protein sequence ID" value="GGZ21241.1"/>
    <property type="molecule type" value="Genomic_DNA"/>
</dbReference>
<keyword evidence="1" id="KW-0812">Transmembrane</keyword>
<evidence type="ECO:0000313" key="3">
    <source>
        <dbReference type="Proteomes" id="UP000630936"/>
    </source>
</evidence>
<reference evidence="2" key="2">
    <citation type="submission" date="2020-09" db="EMBL/GenBank/DDBJ databases">
        <authorList>
            <person name="Sun Q."/>
            <person name="Ohkuma M."/>
        </authorList>
    </citation>
    <scope>NUCLEOTIDE SEQUENCE</scope>
    <source>
        <strain evidence="2">JCM 4988</strain>
    </source>
</reference>
<organism evidence="2 3">
    <name type="scientific">Streptomyces inusitatus</name>
    <dbReference type="NCBI Taxonomy" id="68221"/>
    <lineage>
        <taxon>Bacteria</taxon>
        <taxon>Bacillati</taxon>
        <taxon>Actinomycetota</taxon>
        <taxon>Actinomycetes</taxon>
        <taxon>Kitasatosporales</taxon>
        <taxon>Streptomycetaceae</taxon>
        <taxon>Streptomyces</taxon>
    </lineage>
</organism>
<keyword evidence="1" id="KW-1133">Transmembrane helix</keyword>
<keyword evidence="3" id="KW-1185">Reference proteome</keyword>
<feature type="transmembrane region" description="Helical" evidence="1">
    <location>
        <begin position="12"/>
        <end position="33"/>
    </location>
</feature>
<comment type="caution">
    <text evidence="2">The sequence shown here is derived from an EMBL/GenBank/DDBJ whole genome shotgun (WGS) entry which is preliminary data.</text>
</comment>
<keyword evidence="1" id="KW-0472">Membrane</keyword>
<dbReference type="AlphaFoldDB" id="A0A918PUR6"/>